<dbReference type="Proteomes" id="UP001221757">
    <property type="component" value="Unassembled WGS sequence"/>
</dbReference>
<reference evidence="1" key="1">
    <citation type="submission" date="2023-03" db="EMBL/GenBank/DDBJ databases">
        <title>Massive genome expansion in bonnet fungi (Mycena s.s.) driven by repeated elements and novel gene families across ecological guilds.</title>
        <authorList>
            <consortium name="Lawrence Berkeley National Laboratory"/>
            <person name="Harder C.B."/>
            <person name="Miyauchi S."/>
            <person name="Viragh M."/>
            <person name="Kuo A."/>
            <person name="Thoen E."/>
            <person name="Andreopoulos B."/>
            <person name="Lu D."/>
            <person name="Skrede I."/>
            <person name="Drula E."/>
            <person name="Henrissat B."/>
            <person name="Morin E."/>
            <person name="Kohler A."/>
            <person name="Barry K."/>
            <person name="LaButti K."/>
            <person name="Morin E."/>
            <person name="Salamov A."/>
            <person name="Lipzen A."/>
            <person name="Mereny Z."/>
            <person name="Hegedus B."/>
            <person name="Baldrian P."/>
            <person name="Stursova M."/>
            <person name="Weitz H."/>
            <person name="Taylor A."/>
            <person name="Grigoriev I.V."/>
            <person name="Nagy L.G."/>
            <person name="Martin F."/>
            <person name="Kauserud H."/>
        </authorList>
    </citation>
    <scope>NUCLEOTIDE SEQUENCE</scope>
    <source>
        <strain evidence="1">CBHHK067</strain>
    </source>
</reference>
<protein>
    <submittedName>
        <fullName evidence="1">Uncharacterized protein</fullName>
    </submittedName>
</protein>
<name>A0AAD7CT16_MYCRO</name>
<keyword evidence="2" id="KW-1185">Reference proteome</keyword>
<gene>
    <name evidence="1" type="ORF">B0H17DRAFT_1095077</name>
</gene>
<sequence length="193" mass="22371">MEDRAWTIATLRMDPRHWSTLHAGSTSQPNSLICPSHQHRHSHGHLDYVPVHCSSQTKPKRPRKTHLAEIQSSFRASVNLDPSFYTYSLLFKRVFVRVYFRPISRRLARALFKTQDYRDTSRTVLSDEIKLIHPRKEGIPCAAQCGHRRRIRRVIVRESLRMSTHICSKLNPRGFYASPPGGAREARALHPQD</sequence>
<accession>A0AAD7CT16</accession>
<evidence type="ECO:0000313" key="1">
    <source>
        <dbReference type="EMBL" id="KAJ7660579.1"/>
    </source>
</evidence>
<evidence type="ECO:0000313" key="2">
    <source>
        <dbReference type="Proteomes" id="UP001221757"/>
    </source>
</evidence>
<proteinExistence type="predicted"/>
<dbReference type="EMBL" id="JARKIE010000258">
    <property type="protein sequence ID" value="KAJ7660579.1"/>
    <property type="molecule type" value="Genomic_DNA"/>
</dbReference>
<organism evidence="1 2">
    <name type="scientific">Mycena rosella</name>
    <name type="common">Pink bonnet</name>
    <name type="synonym">Agaricus rosellus</name>
    <dbReference type="NCBI Taxonomy" id="1033263"/>
    <lineage>
        <taxon>Eukaryota</taxon>
        <taxon>Fungi</taxon>
        <taxon>Dikarya</taxon>
        <taxon>Basidiomycota</taxon>
        <taxon>Agaricomycotina</taxon>
        <taxon>Agaricomycetes</taxon>
        <taxon>Agaricomycetidae</taxon>
        <taxon>Agaricales</taxon>
        <taxon>Marasmiineae</taxon>
        <taxon>Mycenaceae</taxon>
        <taxon>Mycena</taxon>
    </lineage>
</organism>
<comment type="caution">
    <text evidence="1">The sequence shown here is derived from an EMBL/GenBank/DDBJ whole genome shotgun (WGS) entry which is preliminary data.</text>
</comment>
<dbReference type="AlphaFoldDB" id="A0AAD7CT16"/>